<name>A0ABQ9M7D6_HEVBR</name>
<dbReference type="PANTHER" id="PTHR24096">
    <property type="entry name" value="LONG-CHAIN-FATTY-ACID--COA LIGASE"/>
    <property type="match status" value="1"/>
</dbReference>
<keyword evidence="4" id="KW-1185">Reference proteome</keyword>
<comment type="caution">
    <text evidence="3">The sequence shown here is derived from an EMBL/GenBank/DDBJ whole genome shotgun (WGS) entry which is preliminary data.</text>
</comment>
<dbReference type="InterPro" id="IPR042099">
    <property type="entry name" value="ANL_N_sf"/>
</dbReference>
<dbReference type="InterPro" id="IPR000873">
    <property type="entry name" value="AMP-dep_synth/lig_dom"/>
</dbReference>
<dbReference type="EMBL" id="JARPOI010000007">
    <property type="protein sequence ID" value="KAJ9176174.1"/>
    <property type="molecule type" value="Genomic_DNA"/>
</dbReference>
<dbReference type="Pfam" id="PF00501">
    <property type="entry name" value="AMP-binding"/>
    <property type="match status" value="1"/>
</dbReference>
<dbReference type="Gene3D" id="3.40.50.12780">
    <property type="entry name" value="N-terminal domain of ligase-like"/>
    <property type="match status" value="1"/>
</dbReference>
<protein>
    <recommendedName>
        <fullName evidence="2">AMP-dependent synthetase/ligase domain-containing protein</fullName>
    </recommendedName>
</protein>
<sequence length="133" mass="14105">MAAGGIYSGANPAAHESEIKKLVQAANAKLIVINDLSYGKGIELPVILRGETRIGSAMNWNELLDAASDLCALPFSLGTTGMSKGVMLTHRNIVASLCSCLFSVDLKWLVAPVEIEAILVAHHSVEDAAKYIN</sequence>
<reference evidence="3" key="1">
    <citation type="journal article" date="2023" name="Plant Biotechnol. J.">
        <title>Chromosome-level wild Hevea brasiliensis genome provides new tools for genomic-assisted breeding and valuable loci to elevate rubber yield.</title>
        <authorList>
            <person name="Cheng H."/>
            <person name="Song X."/>
            <person name="Hu Y."/>
            <person name="Wu T."/>
            <person name="Yang Q."/>
            <person name="An Z."/>
            <person name="Feng S."/>
            <person name="Deng Z."/>
            <person name="Wu W."/>
            <person name="Zeng X."/>
            <person name="Tu M."/>
            <person name="Wang X."/>
            <person name="Huang H."/>
        </authorList>
    </citation>
    <scope>NUCLEOTIDE SEQUENCE</scope>
    <source>
        <strain evidence="3">MT/VB/25A 57/8</strain>
    </source>
</reference>
<dbReference type="PANTHER" id="PTHR24096:SF389">
    <property type="entry name" value="4-COUMARATE--COA LIGASE-LIKE 1"/>
    <property type="match status" value="1"/>
</dbReference>
<accession>A0ABQ9M7D6</accession>
<gene>
    <name evidence="3" type="ORF">P3X46_011514</name>
</gene>
<evidence type="ECO:0000259" key="2">
    <source>
        <dbReference type="Pfam" id="PF00501"/>
    </source>
</evidence>
<feature type="domain" description="AMP-dependent synthetase/ligase" evidence="2">
    <location>
        <begin position="2"/>
        <end position="101"/>
    </location>
</feature>
<keyword evidence="1" id="KW-0436">Ligase</keyword>
<proteinExistence type="predicted"/>
<evidence type="ECO:0000313" key="3">
    <source>
        <dbReference type="EMBL" id="KAJ9176174.1"/>
    </source>
</evidence>
<organism evidence="3 4">
    <name type="scientific">Hevea brasiliensis</name>
    <name type="common">Para rubber tree</name>
    <name type="synonym">Siphonia brasiliensis</name>
    <dbReference type="NCBI Taxonomy" id="3981"/>
    <lineage>
        <taxon>Eukaryota</taxon>
        <taxon>Viridiplantae</taxon>
        <taxon>Streptophyta</taxon>
        <taxon>Embryophyta</taxon>
        <taxon>Tracheophyta</taxon>
        <taxon>Spermatophyta</taxon>
        <taxon>Magnoliopsida</taxon>
        <taxon>eudicotyledons</taxon>
        <taxon>Gunneridae</taxon>
        <taxon>Pentapetalae</taxon>
        <taxon>rosids</taxon>
        <taxon>fabids</taxon>
        <taxon>Malpighiales</taxon>
        <taxon>Euphorbiaceae</taxon>
        <taxon>Crotonoideae</taxon>
        <taxon>Micrandreae</taxon>
        <taxon>Hevea</taxon>
    </lineage>
</organism>
<evidence type="ECO:0000256" key="1">
    <source>
        <dbReference type="ARBA" id="ARBA00022598"/>
    </source>
</evidence>
<evidence type="ECO:0000313" key="4">
    <source>
        <dbReference type="Proteomes" id="UP001174677"/>
    </source>
</evidence>
<dbReference type="SUPFAM" id="SSF56801">
    <property type="entry name" value="Acetyl-CoA synthetase-like"/>
    <property type="match status" value="1"/>
</dbReference>
<dbReference type="Proteomes" id="UP001174677">
    <property type="component" value="Chromosome 7"/>
</dbReference>